<proteinExistence type="predicted"/>
<dbReference type="PANTHER" id="PTHR41523">
    <property type="entry name" value="TWO-COMPONENT SYSTEM SENSOR PROTEIN"/>
    <property type="match status" value="1"/>
</dbReference>
<dbReference type="STRING" id="53463.SAMN05444389_103320"/>
<evidence type="ECO:0000256" key="5">
    <source>
        <dbReference type="ARBA" id="ARBA00022679"/>
    </source>
</evidence>
<name>A0A1M7FZP6_9RHOB</name>
<evidence type="ECO:0000256" key="3">
    <source>
        <dbReference type="ARBA" id="ARBA00012438"/>
    </source>
</evidence>
<accession>A0A1M7FZP6</accession>
<dbReference type="InterPro" id="IPR036890">
    <property type="entry name" value="HATPase_C_sf"/>
</dbReference>
<evidence type="ECO:0000256" key="11">
    <source>
        <dbReference type="ARBA" id="ARBA00023136"/>
    </source>
</evidence>
<dbReference type="SMART" id="SM00911">
    <property type="entry name" value="HWE_HK"/>
    <property type="match status" value="1"/>
</dbReference>
<dbReference type="RefSeq" id="WP_143159653.1">
    <property type="nucleotide sequence ID" value="NZ_FRCK01000003.1"/>
</dbReference>
<feature type="transmembrane region" description="Helical" evidence="12">
    <location>
        <begin position="304"/>
        <end position="328"/>
    </location>
</feature>
<reference evidence="15" key="1">
    <citation type="submission" date="2016-11" db="EMBL/GenBank/DDBJ databases">
        <authorList>
            <person name="Varghese N."/>
            <person name="Submissions S."/>
        </authorList>
    </citation>
    <scope>NUCLEOTIDE SEQUENCE [LARGE SCALE GENOMIC DNA]</scope>
    <source>
        <strain evidence="15">DSM 6637</strain>
    </source>
</reference>
<evidence type="ECO:0000256" key="2">
    <source>
        <dbReference type="ARBA" id="ARBA00004370"/>
    </source>
</evidence>
<dbReference type="GO" id="GO:0007165">
    <property type="term" value="P:signal transduction"/>
    <property type="evidence" value="ECO:0007669"/>
    <property type="project" value="UniProtKB-ARBA"/>
</dbReference>
<dbReference type="Gene3D" id="3.30.565.10">
    <property type="entry name" value="Histidine kinase-like ATPase, C-terminal domain"/>
    <property type="match status" value="1"/>
</dbReference>
<keyword evidence="9" id="KW-0067">ATP-binding</keyword>
<sequence length="540" mass="58745">MTSARKTVLMLVAVLFTVALGLGMTAATMRLENRAAAIRFERLADSVANRIHQRMVQHLALLRATRSHFDASEQPVSVTEFRRFVDGLALQRDYSGIQGIGYAALTPVGDSGRASARITQVQGMPIEVHPRSDQNLIGPIALLEPMDARNSAAIGYDMFSEPVRQEAITAALASGEPHATGPVQLVQEITAEKQAGFLIYTPTREGLFQHFPAREQGGLVYAAFRAGDLHHAVLETFPDPPVLLRTIDRAAPEQPLFDNHPAGLPEWLTRHSVQREFDIAGRSWQVTLTPRAEFLGADDRRASAIVGALSALLVLAVVAAVLTLFRALAETERSARQSAQQAEERALLLREMQHRIKNHLARIQAIARQTARSTADLEEFEQVFGARLSAMAKAQDAVTRGQRDSADLRELLQGEIGSIARKSPAGGILSGPEVQLDGREAQAVGLVVYELGTNAMKHGAGSSGPVVQWRVEPRENRRWLVLDWFEAGATLCPDSAEAPAGGFGSQLIEALVEGDLEGRFTRDFDSSGMRIAIEFPLSLA</sequence>
<evidence type="ECO:0000256" key="6">
    <source>
        <dbReference type="ARBA" id="ARBA00022692"/>
    </source>
</evidence>
<dbReference type="InterPro" id="IPR006189">
    <property type="entry name" value="CHASE_dom"/>
</dbReference>
<organism evidence="14 15">
    <name type="scientific">Paracoccus solventivorans</name>
    <dbReference type="NCBI Taxonomy" id="53463"/>
    <lineage>
        <taxon>Bacteria</taxon>
        <taxon>Pseudomonadati</taxon>
        <taxon>Pseudomonadota</taxon>
        <taxon>Alphaproteobacteria</taxon>
        <taxon>Rhodobacterales</taxon>
        <taxon>Paracoccaceae</taxon>
        <taxon>Paracoccus</taxon>
    </lineage>
</organism>
<comment type="subcellular location">
    <subcellularLocation>
        <location evidence="2">Membrane</location>
    </subcellularLocation>
</comment>
<dbReference type="Proteomes" id="UP000184444">
    <property type="component" value="Unassembled WGS sequence"/>
</dbReference>
<keyword evidence="6 12" id="KW-0812">Transmembrane</keyword>
<dbReference type="GO" id="GO:0016020">
    <property type="term" value="C:membrane"/>
    <property type="evidence" value="ECO:0007669"/>
    <property type="project" value="UniProtKB-SubCell"/>
</dbReference>
<evidence type="ECO:0000313" key="15">
    <source>
        <dbReference type="Proteomes" id="UP000184444"/>
    </source>
</evidence>
<dbReference type="Gene3D" id="3.30.450.350">
    <property type="entry name" value="CHASE domain"/>
    <property type="match status" value="1"/>
</dbReference>
<protein>
    <recommendedName>
        <fullName evidence="3">histidine kinase</fullName>
        <ecNumber evidence="3">2.7.13.3</ecNumber>
    </recommendedName>
</protein>
<keyword evidence="11 12" id="KW-0472">Membrane</keyword>
<evidence type="ECO:0000256" key="4">
    <source>
        <dbReference type="ARBA" id="ARBA00022553"/>
    </source>
</evidence>
<evidence type="ECO:0000259" key="13">
    <source>
        <dbReference type="PROSITE" id="PS50839"/>
    </source>
</evidence>
<dbReference type="GO" id="GO:0004673">
    <property type="term" value="F:protein histidine kinase activity"/>
    <property type="evidence" value="ECO:0007669"/>
    <property type="project" value="UniProtKB-EC"/>
</dbReference>
<evidence type="ECO:0000256" key="7">
    <source>
        <dbReference type="ARBA" id="ARBA00022741"/>
    </source>
</evidence>
<gene>
    <name evidence="14" type="ORF">SAMN05444389_103320</name>
</gene>
<dbReference type="PANTHER" id="PTHR41523:SF7">
    <property type="entry name" value="HISTIDINE KINASE"/>
    <property type="match status" value="1"/>
</dbReference>
<feature type="domain" description="CHASE" evidence="13">
    <location>
        <begin position="139"/>
        <end position="287"/>
    </location>
</feature>
<dbReference type="SMART" id="SM01079">
    <property type="entry name" value="CHASE"/>
    <property type="match status" value="1"/>
</dbReference>
<dbReference type="OrthoDB" id="9816309at2"/>
<evidence type="ECO:0000313" key="14">
    <source>
        <dbReference type="EMBL" id="SHM09157.1"/>
    </source>
</evidence>
<dbReference type="EMBL" id="FRCK01000003">
    <property type="protein sequence ID" value="SHM09157.1"/>
    <property type="molecule type" value="Genomic_DNA"/>
</dbReference>
<dbReference type="AlphaFoldDB" id="A0A1M7FZP6"/>
<dbReference type="InterPro" id="IPR042240">
    <property type="entry name" value="CHASE_sf"/>
</dbReference>
<keyword evidence="15" id="KW-1185">Reference proteome</keyword>
<comment type="catalytic activity">
    <reaction evidence="1">
        <text>ATP + protein L-histidine = ADP + protein N-phospho-L-histidine.</text>
        <dbReference type="EC" id="2.7.13.3"/>
    </reaction>
</comment>
<evidence type="ECO:0000256" key="9">
    <source>
        <dbReference type="ARBA" id="ARBA00022840"/>
    </source>
</evidence>
<keyword evidence="5" id="KW-0808">Transferase</keyword>
<dbReference type="EC" id="2.7.13.3" evidence="3"/>
<dbReference type="PROSITE" id="PS50839">
    <property type="entry name" value="CHASE"/>
    <property type="match status" value="1"/>
</dbReference>
<dbReference type="Pfam" id="PF03924">
    <property type="entry name" value="CHASE"/>
    <property type="match status" value="1"/>
</dbReference>
<evidence type="ECO:0000256" key="8">
    <source>
        <dbReference type="ARBA" id="ARBA00022777"/>
    </source>
</evidence>
<evidence type="ECO:0000256" key="1">
    <source>
        <dbReference type="ARBA" id="ARBA00000085"/>
    </source>
</evidence>
<dbReference type="GO" id="GO:0005524">
    <property type="term" value="F:ATP binding"/>
    <property type="evidence" value="ECO:0007669"/>
    <property type="project" value="UniProtKB-KW"/>
</dbReference>
<keyword evidence="10 12" id="KW-1133">Transmembrane helix</keyword>
<evidence type="ECO:0000256" key="10">
    <source>
        <dbReference type="ARBA" id="ARBA00022989"/>
    </source>
</evidence>
<keyword evidence="7" id="KW-0547">Nucleotide-binding</keyword>
<keyword evidence="4" id="KW-0597">Phosphoprotein</keyword>
<keyword evidence="8" id="KW-0418">Kinase</keyword>
<evidence type="ECO:0000256" key="12">
    <source>
        <dbReference type="SAM" id="Phobius"/>
    </source>
</evidence>
<dbReference type="Pfam" id="PF07536">
    <property type="entry name" value="HWE_HK"/>
    <property type="match status" value="1"/>
</dbReference>
<dbReference type="InterPro" id="IPR011102">
    <property type="entry name" value="Sig_transdc_His_kinase_HWE"/>
</dbReference>